<dbReference type="OrthoDB" id="8442058at2"/>
<feature type="region of interest" description="Disordered" evidence="1">
    <location>
        <begin position="232"/>
        <end position="267"/>
    </location>
</feature>
<organism evidence="3 4">
    <name type="scientific">Cohaesibacter marisflavi</name>
    <dbReference type="NCBI Taxonomy" id="655353"/>
    <lineage>
        <taxon>Bacteria</taxon>
        <taxon>Pseudomonadati</taxon>
        <taxon>Pseudomonadota</taxon>
        <taxon>Alphaproteobacteria</taxon>
        <taxon>Hyphomicrobiales</taxon>
        <taxon>Cohaesibacteraceae</taxon>
    </lineage>
</organism>
<proteinExistence type="predicted"/>
<sequence length="387" mass="41325">MRILSAHKEHGPGHAWLSMDHAVTPETALVIERETDKDRYLGSSGWQSVPENLPVDAVDGGRMLLGPTIVDHLGEGDFIKIAIAGTGYFEEDFWPVVPISGRKSSGFGIVSSKPSADAHQKAGPSDLAVNVKGGGARQSAAPTDNEDGDEAAGAGAAKGRHYMPGETISIDPSLIAFADPSITEKPSTRISRKTIVGLAGFWVLIAVCLLGWYYSPYLLAGLDSFSQQAEQTPVEEPVVTPAPTPAQTPSATPAPTPQEPQVARGRSYWQQQMMSGQMSGQQLYEASEETADNADLSDMSAEFLRLASNKGYAPALRSYAERYDPTKPDAAGASVIKNANTALDAYTRLKAGGDANAAADIQTLCQFLEPKYYQDAEARTAVDDYCR</sequence>
<gene>
    <name evidence="3" type="ORF">SAMN04488056_103370</name>
</gene>
<keyword evidence="2" id="KW-0472">Membrane</keyword>
<keyword evidence="4" id="KW-1185">Reference proteome</keyword>
<feature type="region of interest" description="Disordered" evidence="1">
    <location>
        <begin position="131"/>
        <end position="158"/>
    </location>
</feature>
<accession>A0A1I5EVP2</accession>
<dbReference type="AlphaFoldDB" id="A0A1I5EVP2"/>
<dbReference type="EMBL" id="FOVR01000003">
    <property type="protein sequence ID" value="SFO15483.1"/>
    <property type="molecule type" value="Genomic_DNA"/>
</dbReference>
<name>A0A1I5EVP2_9HYPH</name>
<dbReference type="Proteomes" id="UP000199236">
    <property type="component" value="Unassembled WGS sequence"/>
</dbReference>
<keyword evidence="2" id="KW-0812">Transmembrane</keyword>
<keyword evidence="2" id="KW-1133">Transmembrane helix</keyword>
<dbReference type="STRING" id="655353.SAMN04488056_103370"/>
<reference evidence="3 4" key="1">
    <citation type="submission" date="2016-10" db="EMBL/GenBank/DDBJ databases">
        <authorList>
            <person name="de Groot N.N."/>
        </authorList>
    </citation>
    <scope>NUCLEOTIDE SEQUENCE [LARGE SCALE GENOMIC DNA]</scope>
    <source>
        <strain evidence="3 4">CGMCC 1.9157</strain>
    </source>
</reference>
<evidence type="ECO:0000313" key="4">
    <source>
        <dbReference type="Proteomes" id="UP000199236"/>
    </source>
</evidence>
<feature type="transmembrane region" description="Helical" evidence="2">
    <location>
        <begin position="195"/>
        <end position="214"/>
    </location>
</feature>
<protein>
    <submittedName>
        <fullName evidence="3">Uncharacterized protein</fullName>
    </submittedName>
</protein>
<evidence type="ECO:0000313" key="3">
    <source>
        <dbReference type="EMBL" id="SFO15483.1"/>
    </source>
</evidence>
<evidence type="ECO:0000256" key="1">
    <source>
        <dbReference type="SAM" id="MobiDB-lite"/>
    </source>
</evidence>
<evidence type="ECO:0000256" key="2">
    <source>
        <dbReference type="SAM" id="Phobius"/>
    </source>
</evidence>
<dbReference type="RefSeq" id="WP_139229240.1">
    <property type="nucleotide sequence ID" value="NZ_FOVR01000003.1"/>
</dbReference>
<feature type="compositionally biased region" description="Pro residues" evidence="1">
    <location>
        <begin position="240"/>
        <end position="258"/>
    </location>
</feature>